<keyword evidence="3" id="KW-1185">Reference proteome</keyword>
<dbReference type="EMBL" id="JBGFUD010000468">
    <property type="protein sequence ID" value="MFH4974590.1"/>
    <property type="molecule type" value="Genomic_DNA"/>
</dbReference>
<sequence>MNSHRDSYLDAVAQGDYTHLTETDHESSDKLTVKSQPAVMPTSVQLSHDASAVLPSRLVTRGASDLDISHRPQTTSANDRAKVRKCFDIFALQREMEEMKQALIFAKIQNTLLKNQLPNLTDSNGRDFSMEFLQCKNDLEMERRKRESLELERNSLASKLEAVETEQNIVDDYEAVIAQLKKERSLLVEKNSELQHDLFIKDAEIRRLNDAFACECPLVEESDSQDTTRSSSISIVSERDKLVDKLESQLAEIKLSQMKTDDQHKKEITAIQKSAADEIRNLKRRMEEREQDFECTRKKLINTYDERIGELQAVISKKDQAISALLNTNVKYPANDNLLTEGNKHLENYLPSASDINTDNSDSSATVASAFGYTQLMKEANERDRMIIARRTRVSGPCGSDGELQQKMKIFEETSSNASDSIRSEPAIAVAYTNCSELSSKNDQISFPVTTDIYNCSMDASFNLIGLRDKLHTLRKICSQLFDRLKGCAGTFQILLEELGKGDAGSKLLEEIEIIQCDLNTSTVQATDVFQQLKAAEQSIHELSYFLEKSMTLAGEGRYVGPDVLVDENMVEKMRTELTEKNAILHKVSAELEEAKVAIHSLKQAEEKARYEIRTYLTTIEGREIELKKAVEIIGERDSVIASLREARSAKVE</sequence>
<dbReference type="AlphaFoldDB" id="A0ABD6E4V0"/>
<evidence type="ECO:0000313" key="3">
    <source>
        <dbReference type="Proteomes" id="UP001608902"/>
    </source>
</evidence>
<organism evidence="2 3">
    <name type="scientific">Gnathostoma spinigerum</name>
    <dbReference type="NCBI Taxonomy" id="75299"/>
    <lineage>
        <taxon>Eukaryota</taxon>
        <taxon>Metazoa</taxon>
        <taxon>Ecdysozoa</taxon>
        <taxon>Nematoda</taxon>
        <taxon>Chromadorea</taxon>
        <taxon>Rhabditida</taxon>
        <taxon>Spirurina</taxon>
        <taxon>Gnathostomatomorpha</taxon>
        <taxon>Gnathostomatoidea</taxon>
        <taxon>Gnathostomatidae</taxon>
        <taxon>Gnathostoma</taxon>
    </lineage>
</organism>
<evidence type="ECO:0000256" key="1">
    <source>
        <dbReference type="SAM" id="Coils"/>
    </source>
</evidence>
<proteinExistence type="predicted"/>
<reference evidence="2 3" key="1">
    <citation type="submission" date="2024-08" db="EMBL/GenBank/DDBJ databases">
        <title>Gnathostoma spinigerum genome.</title>
        <authorList>
            <person name="Gonzalez-Bertolin B."/>
            <person name="Monzon S."/>
            <person name="Zaballos A."/>
            <person name="Jimenez P."/>
            <person name="Dekumyoy P."/>
            <person name="Varona S."/>
            <person name="Cuesta I."/>
            <person name="Sumanam S."/>
            <person name="Adisakwattana P."/>
            <person name="Gasser R.B."/>
            <person name="Hernandez-Gonzalez A."/>
            <person name="Young N.D."/>
            <person name="Perteguer M.J."/>
        </authorList>
    </citation>
    <scope>NUCLEOTIDE SEQUENCE [LARGE SCALE GENOMIC DNA]</scope>
    <source>
        <strain evidence="2">AL3</strain>
        <tissue evidence="2">Liver</tissue>
    </source>
</reference>
<evidence type="ECO:0000313" key="2">
    <source>
        <dbReference type="EMBL" id="MFH4974590.1"/>
    </source>
</evidence>
<comment type="caution">
    <text evidence="2">The sequence shown here is derived from an EMBL/GenBank/DDBJ whole genome shotgun (WGS) entry which is preliminary data.</text>
</comment>
<gene>
    <name evidence="2" type="ORF">AB6A40_001299</name>
</gene>
<keyword evidence="1" id="KW-0175">Coiled coil</keyword>
<protein>
    <submittedName>
        <fullName evidence="2">Uncharacterized protein</fullName>
    </submittedName>
</protein>
<name>A0ABD6E4V0_9BILA</name>
<feature type="coiled-coil region" evidence="1">
    <location>
        <begin position="585"/>
        <end position="612"/>
    </location>
</feature>
<accession>A0ABD6E4V0</accession>
<feature type="coiled-coil region" evidence="1">
    <location>
        <begin position="139"/>
        <end position="197"/>
    </location>
</feature>
<feature type="coiled-coil region" evidence="1">
    <location>
        <begin position="272"/>
        <end position="299"/>
    </location>
</feature>
<dbReference type="Proteomes" id="UP001608902">
    <property type="component" value="Unassembled WGS sequence"/>
</dbReference>